<dbReference type="EMBL" id="JAGFBS010000033">
    <property type="protein sequence ID" value="KAG6371580.1"/>
    <property type="molecule type" value="Genomic_DNA"/>
</dbReference>
<name>A0A8I2YGM9_9AGAM</name>
<dbReference type="Proteomes" id="UP000683000">
    <property type="component" value="Unassembled WGS sequence"/>
</dbReference>
<dbReference type="InterPro" id="IPR045339">
    <property type="entry name" value="DUF6534"/>
</dbReference>
<feature type="domain" description="DUF6534" evidence="2">
    <location>
        <begin position="159"/>
        <end position="230"/>
    </location>
</feature>
<feature type="transmembrane region" description="Helical" evidence="1">
    <location>
        <begin position="39"/>
        <end position="61"/>
    </location>
</feature>
<dbReference type="PANTHER" id="PTHR40465">
    <property type="entry name" value="CHROMOSOME 1, WHOLE GENOME SHOTGUN SEQUENCE"/>
    <property type="match status" value="1"/>
</dbReference>
<protein>
    <recommendedName>
        <fullName evidence="2">DUF6534 domain-containing protein</fullName>
    </recommendedName>
</protein>
<feature type="transmembrane region" description="Helical" evidence="1">
    <location>
        <begin position="185"/>
        <end position="204"/>
    </location>
</feature>
<keyword evidence="1" id="KW-0472">Membrane</keyword>
<feature type="transmembrane region" description="Helical" evidence="1">
    <location>
        <begin position="113"/>
        <end position="133"/>
    </location>
</feature>
<feature type="transmembrane region" description="Helical" evidence="1">
    <location>
        <begin position="6"/>
        <end position="27"/>
    </location>
</feature>
<accession>A0A8I2YGM9</accession>
<keyword evidence="1" id="KW-0812">Transmembrane</keyword>
<feature type="transmembrane region" description="Helical" evidence="1">
    <location>
        <begin position="81"/>
        <end position="101"/>
    </location>
</feature>
<gene>
    <name evidence="3" type="ORF">JVT61DRAFT_9290</name>
</gene>
<keyword evidence="1" id="KW-1133">Transmembrane helix</keyword>
<comment type="caution">
    <text evidence="3">The sequence shown here is derived from an EMBL/GenBank/DDBJ whole genome shotgun (WGS) entry which is preliminary data.</text>
</comment>
<organism evidence="3 4">
    <name type="scientific">Boletus reticuloceps</name>
    <dbReference type="NCBI Taxonomy" id="495285"/>
    <lineage>
        <taxon>Eukaryota</taxon>
        <taxon>Fungi</taxon>
        <taxon>Dikarya</taxon>
        <taxon>Basidiomycota</taxon>
        <taxon>Agaricomycotina</taxon>
        <taxon>Agaricomycetes</taxon>
        <taxon>Agaricomycetidae</taxon>
        <taxon>Boletales</taxon>
        <taxon>Boletineae</taxon>
        <taxon>Boletaceae</taxon>
        <taxon>Boletoideae</taxon>
        <taxon>Boletus</taxon>
    </lineage>
</organism>
<evidence type="ECO:0000313" key="3">
    <source>
        <dbReference type="EMBL" id="KAG6371580.1"/>
    </source>
</evidence>
<sequence>MVTLPSFDNTLGALLYGVFLVQVYNYYRRYPSDKAGYKAIVVLLLLLETAHQAFIGHTVYWYSITNFLNIAALFGKPVWSLVFQVLIEAVVAAVVKFFFILRVWRFSYGNMWLTAFLLLLDLGQLGLAIYYTVKIDQLPALPDLVNLRVVGIITLGIGVLNDAGIAIALCYYLQKMRSSHTQSNYLIRNLTLYAVNTGALTSAMSLATLFVYNFMPTNFVFAGCYFVLSKRRGTLA</sequence>
<dbReference type="Pfam" id="PF20152">
    <property type="entry name" value="DUF6534"/>
    <property type="match status" value="1"/>
</dbReference>
<dbReference type="AlphaFoldDB" id="A0A8I2YGM9"/>
<evidence type="ECO:0000256" key="1">
    <source>
        <dbReference type="SAM" id="Phobius"/>
    </source>
</evidence>
<feature type="transmembrane region" description="Helical" evidence="1">
    <location>
        <begin position="145"/>
        <end position="173"/>
    </location>
</feature>
<keyword evidence="4" id="KW-1185">Reference proteome</keyword>
<dbReference type="PANTHER" id="PTHR40465:SF1">
    <property type="entry name" value="DUF6534 DOMAIN-CONTAINING PROTEIN"/>
    <property type="match status" value="1"/>
</dbReference>
<reference evidence="3" key="1">
    <citation type="submission" date="2021-03" db="EMBL/GenBank/DDBJ databases">
        <title>Evolutionary innovations through gain and loss of genes in the ectomycorrhizal Boletales.</title>
        <authorList>
            <person name="Wu G."/>
            <person name="Miyauchi S."/>
            <person name="Morin E."/>
            <person name="Yang Z.-L."/>
            <person name="Xu J."/>
            <person name="Martin F.M."/>
        </authorList>
    </citation>
    <scope>NUCLEOTIDE SEQUENCE</scope>
    <source>
        <strain evidence="3">BR01</strain>
    </source>
</reference>
<dbReference type="OrthoDB" id="3190888at2759"/>
<evidence type="ECO:0000313" key="4">
    <source>
        <dbReference type="Proteomes" id="UP000683000"/>
    </source>
</evidence>
<evidence type="ECO:0000259" key="2">
    <source>
        <dbReference type="Pfam" id="PF20152"/>
    </source>
</evidence>
<proteinExistence type="predicted"/>